<dbReference type="InterPro" id="IPR016181">
    <property type="entry name" value="Acyl_CoA_acyltransferase"/>
</dbReference>
<keyword evidence="3" id="KW-1185">Reference proteome</keyword>
<dbReference type="eggNOG" id="COG0456">
    <property type="taxonomic scope" value="Bacteria"/>
</dbReference>
<evidence type="ECO:0000313" key="4">
    <source>
        <dbReference type="Proteomes" id="UP000181981"/>
    </source>
</evidence>
<sequence length="360" mass="42604">MTLQVKKIRLSELENFVNSKEFQNYEVIPISSIRAQSYLANPHGHPDDIVLYLGFIANKLVAFRSIFADTIHSDGQQLRFGWCSGAWVHNLFRRKGYSKQLLQEAYTDWNEKLMFTNYSPEAEKLIINSKRFQAIHQFEGCRAYAFVKTEKLLNEKNYSLPGLYPTLNFIIRVGIRFNRIFFRPSPPQSVAFEMLSQPDKDCYDFLKQQPGNSFSQKDQAFFNWLFQYPWLSDKKTPDAVRYPFSVFSEAFSYQTIKVYDNKSFKGFFIFSLREGHLKTLFFYVPDLYMHEIALFLKNYCLKYEIERLTVYKKQLADELLKRKFPFLHAKRYGQKIYSTFQVSNQKQLIFQDGEGDVPFT</sequence>
<organism evidence="2 4">
    <name type="scientific">Draconibacterium orientale</name>
    <dbReference type="NCBI Taxonomy" id="1168034"/>
    <lineage>
        <taxon>Bacteria</taxon>
        <taxon>Pseudomonadati</taxon>
        <taxon>Bacteroidota</taxon>
        <taxon>Bacteroidia</taxon>
        <taxon>Marinilabiliales</taxon>
        <taxon>Prolixibacteraceae</taxon>
        <taxon>Draconibacterium</taxon>
    </lineage>
</organism>
<gene>
    <name evidence="1" type="ORF">FH5T_04915</name>
    <name evidence="2" type="ORF">SAMN05444285_12111</name>
</gene>
<proteinExistence type="predicted"/>
<reference evidence="2 4" key="2">
    <citation type="submission" date="2016-10" db="EMBL/GenBank/DDBJ databases">
        <authorList>
            <person name="de Groot N.N."/>
        </authorList>
    </citation>
    <scope>NUCLEOTIDE SEQUENCE [LARGE SCALE GENOMIC DNA]</scope>
    <source>
        <strain evidence="2 4">DSM 25947</strain>
    </source>
</reference>
<dbReference type="HOGENOM" id="CLU_762666_0_0_10"/>
<dbReference type="Proteomes" id="UP000181981">
    <property type="component" value="Unassembled WGS sequence"/>
</dbReference>
<dbReference type="EMBL" id="FOHT01000021">
    <property type="protein sequence ID" value="SET71923.1"/>
    <property type="molecule type" value="Genomic_DNA"/>
</dbReference>
<reference evidence="1 3" key="1">
    <citation type="submission" date="2014-03" db="EMBL/GenBank/DDBJ databases">
        <title>Complete genome sequence of a deeply braunched marine Bacteroidia bacterium Draconibacterium orientale type strain FH5T.</title>
        <authorList>
            <person name="Li X."/>
            <person name="Wang X."/>
            <person name="Xie Z."/>
            <person name="Du Z."/>
            <person name="Chen G."/>
        </authorList>
    </citation>
    <scope>NUCLEOTIDE SEQUENCE [LARGE SCALE GENOMIC DNA]</scope>
    <source>
        <strain evidence="1 3">FH5</strain>
    </source>
</reference>
<evidence type="ECO:0008006" key="5">
    <source>
        <dbReference type="Google" id="ProtNLM"/>
    </source>
</evidence>
<dbReference type="EMBL" id="CP007451">
    <property type="protein sequence ID" value="AHW61614.1"/>
    <property type="molecule type" value="Genomic_DNA"/>
</dbReference>
<protein>
    <recommendedName>
        <fullName evidence="5">N-acetyltransferase domain-containing protein</fullName>
    </recommendedName>
</protein>
<dbReference type="Gene3D" id="3.40.630.30">
    <property type="match status" value="1"/>
</dbReference>
<dbReference type="Proteomes" id="UP000023772">
    <property type="component" value="Chromosome"/>
</dbReference>
<evidence type="ECO:0000313" key="1">
    <source>
        <dbReference type="EMBL" id="AHW61614.1"/>
    </source>
</evidence>
<dbReference type="SUPFAM" id="SSF55729">
    <property type="entry name" value="Acyl-CoA N-acyltransferases (Nat)"/>
    <property type="match status" value="1"/>
</dbReference>
<accession>X5DKB8</accession>
<dbReference type="AlphaFoldDB" id="X5DKB8"/>
<evidence type="ECO:0000313" key="3">
    <source>
        <dbReference type="Proteomes" id="UP000023772"/>
    </source>
</evidence>
<name>X5DKB8_9BACT</name>
<evidence type="ECO:0000313" key="2">
    <source>
        <dbReference type="EMBL" id="SET71923.1"/>
    </source>
</evidence>
<dbReference type="OrthoDB" id="1118862at2"/>
<dbReference type="KEGG" id="dori:FH5T_04915"/>
<dbReference type="STRING" id="1168034.FH5T_04915"/>
<dbReference type="RefSeq" id="WP_038556327.1">
    <property type="nucleotide sequence ID" value="NZ_FOHT01000021.1"/>
</dbReference>